<feature type="region of interest" description="Disordered" evidence="1">
    <location>
        <begin position="325"/>
        <end position="376"/>
    </location>
</feature>
<dbReference type="SUPFAM" id="SSF159659">
    <property type="entry name" value="Cgl1923-like"/>
    <property type="match status" value="1"/>
</dbReference>
<proteinExistence type="predicted"/>
<dbReference type="Gene3D" id="1.10.287.100">
    <property type="match status" value="1"/>
</dbReference>
<dbReference type="InterPro" id="IPR019151">
    <property type="entry name" value="Proteasome_assmbl_chaperone_2"/>
</dbReference>
<feature type="region of interest" description="Disordered" evidence="1">
    <location>
        <begin position="405"/>
        <end position="447"/>
    </location>
</feature>
<keyword evidence="3" id="KW-1185">Reference proteome</keyword>
<dbReference type="Pfam" id="PF09754">
    <property type="entry name" value="PAC2"/>
    <property type="match status" value="1"/>
</dbReference>
<feature type="compositionally biased region" description="Acidic residues" evidence="1">
    <location>
        <begin position="405"/>
        <end position="422"/>
    </location>
</feature>
<feature type="compositionally biased region" description="Acidic residues" evidence="1">
    <location>
        <begin position="350"/>
        <end position="368"/>
    </location>
</feature>
<reference evidence="3" key="1">
    <citation type="journal article" date="2019" name="Int. J. Syst. Evol. Microbiol.">
        <title>The Global Catalogue of Microorganisms (GCM) 10K type strain sequencing project: providing services to taxonomists for standard genome sequencing and annotation.</title>
        <authorList>
            <consortium name="The Broad Institute Genomics Platform"/>
            <consortium name="The Broad Institute Genome Sequencing Center for Infectious Disease"/>
            <person name="Wu L."/>
            <person name="Ma J."/>
        </authorList>
    </citation>
    <scope>NUCLEOTIDE SEQUENCE [LARGE SCALE GENOMIC DNA]</scope>
    <source>
        <strain evidence="3">JCM 11483</strain>
    </source>
</reference>
<dbReference type="Proteomes" id="UP001501736">
    <property type="component" value="Unassembled WGS sequence"/>
</dbReference>
<organism evidence="2 3">
    <name type="scientific">Nesterenkonia halobia</name>
    <dbReference type="NCBI Taxonomy" id="37922"/>
    <lineage>
        <taxon>Bacteria</taxon>
        <taxon>Bacillati</taxon>
        <taxon>Actinomycetota</taxon>
        <taxon>Actinomycetes</taxon>
        <taxon>Micrococcales</taxon>
        <taxon>Micrococcaceae</taxon>
        <taxon>Nesterenkonia</taxon>
    </lineage>
</organism>
<protein>
    <recommendedName>
        <fullName evidence="4">PAC2 family protein</fullName>
    </recommendedName>
</protein>
<evidence type="ECO:0000313" key="3">
    <source>
        <dbReference type="Proteomes" id="UP001501736"/>
    </source>
</evidence>
<dbReference type="Gene3D" id="3.40.50.10900">
    <property type="entry name" value="PAC-like subunit"/>
    <property type="match status" value="1"/>
</dbReference>
<name>A0ABP6RC35_9MICC</name>
<gene>
    <name evidence="2" type="ORF">GCM10020260_12800</name>
</gene>
<dbReference type="EMBL" id="BAAAYG010000004">
    <property type="protein sequence ID" value="GAA3283665.1"/>
    <property type="molecule type" value="Genomic_DNA"/>
</dbReference>
<evidence type="ECO:0008006" key="4">
    <source>
        <dbReference type="Google" id="ProtNLM"/>
    </source>
</evidence>
<dbReference type="InterPro" id="IPR038389">
    <property type="entry name" value="PSMG2_sf"/>
</dbReference>
<comment type="caution">
    <text evidence="2">The sequence shown here is derived from an EMBL/GenBank/DDBJ whole genome shotgun (WGS) entry which is preliminary data.</text>
</comment>
<dbReference type="RefSeq" id="WP_344719389.1">
    <property type="nucleotide sequence ID" value="NZ_BAAAYG010000004.1"/>
</dbReference>
<evidence type="ECO:0000256" key="1">
    <source>
        <dbReference type="SAM" id="MobiDB-lite"/>
    </source>
</evidence>
<evidence type="ECO:0000313" key="2">
    <source>
        <dbReference type="EMBL" id="GAA3283665.1"/>
    </source>
</evidence>
<accession>A0ABP6RC35</accession>
<sequence>MTDPLDLLHVHASERSAGSDAGTAAAEAGHAVDVLEGDLVPGDTVADRESLSMLVTWSGHTDAGSLSDQLSGTLLSTLPHRRLASFAVDELYDYRSRRPQVTFSQGRFSDYEPPELSLYEVRDALGRPFLMLTGDEPDFRWEQVSETVLELVDRLDVRLVVHVDALGLPVPHTRALGVTAHGTRNDLISGISTWSPDAQIEAGLSQVLEMRLAERGRDVVGYSLHVPHYLAGGRYPQVAVAGLEYAGAAMELMLPTDDLRESARTVEQDISRQVDQNSEVQGMVERLERNFDAHATAAPRSLLVKSDEEVPDAEELGEAVEAYLATRPADPAIDEARRREADGGPGSADGAEDGAEDSTDGGDRDEDAGGAARAGGAAGAGALPVLFGDEVFGYEVFGEEALGDELFEAIEDDGADDADADGEDRIEGGDGSPEGDGDPSDRGDEGR</sequence>